<feature type="domain" description="HTH cro/C1-type" evidence="1">
    <location>
        <begin position="1"/>
        <end position="35"/>
    </location>
</feature>
<dbReference type="Proteomes" id="UP000004830">
    <property type="component" value="Unassembled WGS sequence"/>
</dbReference>
<dbReference type="STRING" id="742742.HMPREF9452_01846"/>
<dbReference type="HOGENOM" id="CLU_121342_2_0_11"/>
<evidence type="ECO:0000313" key="2">
    <source>
        <dbReference type="EMBL" id="EGX69292.1"/>
    </source>
</evidence>
<dbReference type="CDD" id="cd00093">
    <property type="entry name" value="HTH_XRE"/>
    <property type="match status" value="1"/>
</dbReference>
<evidence type="ECO:0000259" key="1">
    <source>
        <dbReference type="PROSITE" id="PS50943"/>
    </source>
</evidence>
<evidence type="ECO:0000313" key="3">
    <source>
        <dbReference type="Proteomes" id="UP000004830"/>
    </source>
</evidence>
<dbReference type="InterPro" id="IPR001387">
    <property type="entry name" value="Cro/C1-type_HTH"/>
</dbReference>
<sequence>MSESALRSYELGNRHPKDAHIKLIAKALEVRLEAFADCRIRTSQEVIHLTFNLKENYGIVPIDGQAAVKGTGKHPEIAKAFLDWGEAHSKLESGEMSQEEYEIWKDSYSPYIRAI</sequence>
<gene>
    <name evidence="2" type="ORF">HMPREF9452_01846</name>
</gene>
<name>G1WKI3_9ACTN</name>
<organism evidence="2 3">
    <name type="scientific">Collinsella tanakaei YIT 12063</name>
    <dbReference type="NCBI Taxonomy" id="742742"/>
    <lineage>
        <taxon>Bacteria</taxon>
        <taxon>Bacillati</taxon>
        <taxon>Actinomycetota</taxon>
        <taxon>Coriobacteriia</taxon>
        <taxon>Coriobacteriales</taxon>
        <taxon>Coriobacteriaceae</taxon>
        <taxon>Collinsella</taxon>
    </lineage>
</organism>
<keyword evidence="3" id="KW-1185">Reference proteome</keyword>
<reference evidence="2 3" key="1">
    <citation type="submission" date="2011-06" db="EMBL/GenBank/DDBJ databases">
        <title>The Genome Sequence of Collinsella tanakaei YIT 12063.</title>
        <authorList>
            <consortium name="The Broad Institute Genome Sequencing Platform"/>
            <person name="Earl A."/>
            <person name="Ward D."/>
            <person name="Feldgarden M."/>
            <person name="Gevers D."/>
            <person name="Morotomi M."/>
            <person name="Young S.K."/>
            <person name="Zeng Q."/>
            <person name="Gargeya S."/>
            <person name="Fitzgerald M."/>
            <person name="Haas B."/>
            <person name="Abouelleil A."/>
            <person name="Alvarado L."/>
            <person name="Arachchi H.M."/>
            <person name="Berlin A."/>
            <person name="Brown A."/>
            <person name="Chapman S.B."/>
            <person name="Chen Z."/>
            <person name="Dunbar C."/>
            <person name="Freedman E."/>
            <person name="Gearin G."/>
            <person name="Gellesch M."/>
            <person name="Goldberg J."/>
            <person name="Griggs A."/>
            <person name="Gujja S."/>
            <person name="Heiman D."/>
            <person name="Howarth C."/>
            <person name="Larson L."/>
            <person name="Lui A."/>
            <person name="MacDonald P.J.P."/>
            <person name="Mehta T."/>
            <person name="Montmayeur A."/>
            <person name="Murphy C."/>
            <person name="Neiman D."/>
            <person name="Pearson M."/>
            <person name="Priest M."/>
            <person name="Roberts A."/>
            <person name="Saif S."/>
            <person name="Shea T."/>
            <person name="Shenoy N."/>
            <person name="Sisk P."/>
            <person name="Stolte C."/>
            <person name="Sykes S."/>
            <person name="Wortman J."/>
            <person name="Nusbaum C."/>
            <person name="Birren B."/>
        </authorList>
    </citation>
    <scope>NUCLEOTIDE SEQUENCE [LARGE SCALE GENOMIC DNA]</scope>
    <source>
        <strain evidence="2 3">YIT 12063</strain>
    </source>
</reference>
<proteinExistence type="predicted"/>
<accession>G1WKI3</accession>
<dbReference type="PROSITE" id="PS50943">
    <property type="entry name" value="HTH_CROC1"/>
    <property type="match status" value="1"/>
</dbReference>
<dbReference type="EMBL" id="ADLS01000025">
    <property type="protein sequence ID" value="EGX69292.1"/>
    <property type="molecule type" value="Genomic_DNA"/>
</dbReference>
<comment type="caution">
    <text evidence="2">The sequence shown here is derived from an EMBL/GenBank/DDBJ whole genome shotgun (WGS) entry which is preliminary data.</text>
</comment>
<dbReference type="eggNOG" id="COG1396">
    <property type="taxonomic scope" value="Bacteria"/>
</dbReference>
<protein>
    <recommendedName>
        <fullName evidence="1">HTH cro/C1-type domain-containing protein</fullName>
    </recommendedName>
</protein>
<dbReference type="PATRIC" id="fig|742742.3.peg.1828"/>
<dbReference type="AlphaFoldDB" id="G1WKI3"/>